<dbReference type="AlphaFoldDB" id="A0AAJ4XQY8"/>
<proteinExistence type="predicted"/>
<protein>
    <submittedName>
        <fullName evidence="1">Uncharacterized protein</fullName>
    </submittedName>
</protein>
<name>A0AAJ4XQY8_9BASI</name>
<sequence>MRVQACRKKDNRQTYAFVRLTANAFHFCRSVTETLHRFRITTRKDNVSYPSCSAHSHDRHAKPSLELACDPNHFRAYTSPPCPFSQARASSLASERLGPLSA</sequence>
<dbReference type="Proteomes" id="UP001294444">
    <property type="component" value="Unassembled WGS sequence"/>
</dbReference>
<evidence type="ECO:0000313" key="1">
    <source>
        <dbReference type="EMBL" id="SNX86306.1"/>
    </source>
</evidence>
<dbReference type="EMBL" id="OAPG01000013">
    <property type="protein sequence ID" value="SNX86306.1"/>
    <property type="molecule type" value="Genomic_DNA"/>
</dbReference>
<gene>
    <name evidence="1" type="ORF">MEPE_05015</name>
</gene>
<reference evidence="1" key="1">
    <citation type="submission" date="2023-10" db="EMBL/GenBank/DDBJ databases">
        <authorList>
            <person name="Guldener U."/>
        </authorList>
    </citation>
    <scope>NUCLEOTIDE SEQUENCE</scope>
    <source>
        <strain evidence="1">Mp4</strain>
    </source>
</reference>
<keyword evidence="2" id="KW-1185">Reference proteome</keyword>
<evidence type="ECO:0000313" key="2">
    <source>
        <dbReference type="Proteomes" id="UP001294444"/>
    </source>
</evidence>
<accession>A0AAJ4XQY8</accession>
<comment type="caution">
    <text evidence="1">The sequence shown here is derived from an EMBL/GenBank/DDBJ whole genome shotgun (WGS) entry which is preliminary data.</text>
</comment>
<organism evidence="1 2">
    <name type="scientific">Melanopsichium pennsylvanicum</name>
    <dbReference type="NCBI Taxonomy" id="63383"/>
    <lineage>
        <taxon>Eukaryota</taxon>
        <taxon>Fungi</taxon>
        <taxon>Dikarya</taxon>
        <taxon>Basidiomycota</taxon>
        <taxon>Ustilaginomycotina</taxon>
        <taxon>Ustilaginomycetes</taxon>
        <taxon>Ustilaginales</taxon>
        <taxon>Ustilaginaceae</taxon>
        <taxon>Melanopsichium</taxon>
    </lineage>
</organism>